<organism evidence="5 6">
    <name type="scientific">Sphingomonas hengshuiensis</name>
    <dbReference type="NCBI Taxonomy" id="1609977"/>
    <lineage>
        <taxon>Bacteria</taxon>
        <taxon>Pseudomonadati</taxon>
        <taxon>Pseudomonadota</taxon>
        <taxon>Alphaproteobacteria</taxon>
        <taxon>Sphingomonadales</taxon>
        <taxon>Sphingomonadaceae</taxon>
        <taxon>Sphingomonas</taxon>
    </lineage>
</organism>
<evidence type="ECO:0000313" key="6">
    <source>
        <dbReference type="Proteomes" id="UP000032300"/>
    </source>
</evidence>
<gene>
    <name evidence="5" type="ORF">TS85_08365</name>
</gene>
<evidence type="ECO:0000256" key="2">
    <source>
        <dbReference type="ARBA" id="ARBA00023125"/>
    </source>
</evidence>
<evidence type="ECO:0000256" key="1">
    <source>
        <dbReference type="ARBA" id="ARBA00023015"/>
    </source>
</evidence>
<name>A0A7U4J7R8_9SPHN</name>
<dbReference type="PANTHER" id="PTHR43537">
    <property type="entry name" value="TRANSCRIPTIONAL REGULATOR, GNTR FAMILY"/>
    <property type="match status" value="1"/>
</dbReference>
<evidence type="ECO:0000259" key="4">
    <source>
        <dbReference type="PROSITE" id="PS50949"/>
    </source>
</evidence>
<proteinExistence type="predicted"/>
<dbReference type="GO" id="GO:0003677">
    <property type="term" value="F:DNA binding"/>
    <property type="evidence" value="ECO:0007669"/>
    <property type="project" value="UniProtKB-KW"/>
</dbReference>
<dbReference type="InterPro" id="IPR011711">
    <property type="entry name" value="GntR_C"/>
</dbReference>
<accession>A0A7U4J7R8</accession>
<evidence type="ECO:0000313" key="5">
    <source>
        <dbReference type="EMBL" id="AJP71794.1"/>
    </source>
</evidence>
<dbReference type="InterPro" id="IPR000524">
    <property type="entry name" value="Tscrpt_reg_HTH_GntR"/>
</dbReference>
<dbReference type="Pfam" id="PF00392">
    <property type="entry name" value="GntR"/>
    <property type="match status" value="1"/>
</dbReference>
<evidence type="ECO:0000256" key="3">
    <source>
        <dbReference type="ARBA" id="ARBA00023163"/>
    </source>
</evidence>
<dbReference type="SUPFAM" id="SSF48008">
    <property type="entry name" value="GntR ligand-binding domain-like"/>
    <property type="match status" value="1"/>
</dbReference>
<dbReference type="GO" id="GO:0003700">
    <property type="term" value="F:DNA-binding transcription factor activity"/>
    <property type="evidence" value="ECO:0007669"/>
    <property type="project" value="InterPro"/>
</dbReference>
<dbReference type="Pfam" id="PF07729">
    <property type="entry name" value="FCD"/>
    <property type="match status" value="1"/>
</dbReference>
<feature type="domain" description="HTH gntR-type" evidence="4">
    <location>
        <begin position="8"/>
        <end position="75"/>
    </location>
</feature>
<reference evidence="5 6" key="2">
    <citation type="submission" date="2015-02" db="EMBL/GenBank/DDBJ databases">
        <title>The complete genome of Sphingomonas hengshuiensis sp. WHSC-8 isolated from soil of Hengshui Lake.</title>
        <authorList>
            <person name="Wei S."/>
            <person name="Guo J."/>
            <person name="Su C."/>
            <person name="Wu R."/>
            <person name="Zhang Z."/>
            <person name="Liang K."/>
            <person name="Li H."/>
            <person name="Wang T."/>
            <person name="Liu H."/>
            <person name="Zhang C."/>
            <person name="Li Z."/>
            <person name="Wang Q."/>
            <person name="Meng J."/>
        </authorList>
    </citation>
    <scope>NUCLEOTIDE SEQUENCE [LARGE SCALE GENOMIC DNA]</scope>
    <source>
        <strain evidence="5 6">WHSC-8</strain>
    </source>
</reference>
<dbReference type="PROSITE" id="PS50949">
    <property type="entry name" value="HTH_GNTR"/>
    <property type="match status" value="1"/>
</dbReference>
<dbReference type="Gene3D" id="1.20.120.530">
    <property type="entry name" value="GntR ligand-binding domain-like"/>
    <property type="match status" value="1"/>
</dbReference>
<keyword evidence="2" id="KW-0238">DNA-binding</keyword>
<keyword evidence="6" id="KW-1185">Reference proteome</keyword>
<dbReference type="EMBL" id="CP010836">
    <property type="protein sequence ID" value="AJP71794.1"/>
    <property type="molecule type" value="Genomic_DNA"/>
</dbReference>
<dbReference type="PANTHER" id="PTHR43537:SF5">
    <property type="entry name" value="UXU OPERON TRANSCRIPTIONAL REGULATOR"/>
    <property type="match status" value="1"/>
</dbReference>
<keyword evidence="3" id="KW-0804">Transcription</keyword>
<keyword evidence="1" id="KW-0805">Transcription regulation</keyword>
<dbReference type="CDD" id="cd07377">
    <property type="entry name" value="WHTH_GntR"/>
    <property type="match status" value="1"/>
</dbReference>
<protein>
    <submittedName>
        <fullName evidence="5">GntR family transcriptional regulator</fullName>
    </submittedName>
</protein>
<dbReference type="InterPro" id="IPR036388">
    <property type="entry name" value="WH-like_DNA-bd_sf"/>
</dbReference>
<dbReference type="SMART" id="SM00345">
    <property type="entry name" value="HTH_GNTR"/>
    <property type="match status" value="1"/>
</dbReference>
<dbReference type="Gene3D" id="1.10.10.10">
    <property type="entry name" value="Winged helix-like DNA-binding domain superfamily/Winged helix DNA-binding domain"/>
    <property type="match status" value="1"/>
</dbReference>
<dbReference type="InterPro" id="IPR036390">
    <property type="entry name" value="WH_DNA-bd_sf"/>
</dbReference>
<dbReference type="Proteomes" id="UP000032300">
    <property type="component" value="Chromosome"/>
</dbReference>
<sequence>MAGGGLKTSLVQNVYAAIMETLDSGVLQPGDRIVASELAHRMGLSRAPVREALAVLAGQGLVELHPDRGAILRPLSPHDLAGIYEITGPVAAVGVRAAARRIREGNNAARVEAAMARIRRAGEEMAPHVGFYLVLNDYHYLLNAIGERPYVDFVLRAVNIEYWNRFLVKTIDLSVHAPKYVSNYQRMTDAVLAGDGAAGDAIMRYHCDWCIALLLGPAAKTR</sequence>
<reference evidence="5 6" key="1">
    <citation type="journal article" date="2015" name="Int. J. Syst. Evol. Microbiol.">
        <title>Sphingomonas hengshuiensis sp. nov., isolated from lake wetland.</title>
        <authorList>
            <person name="Wei S."/>
            <person name="Wang T."/>
            <person name="Liu H."/>
            <person name="Zhang C."/>
            <person name="Guo J."/>
            <person name="Wang Q."/>
            <person name="Liang K."/>
            <person name="Zhang Z."/>
        </authorList>
    </citation>
    <scope>NUCLEOTIDE SEQUENCE [LARGE SCALE GENOMIC DNA]</scope>
    <source>
        <strain evidence="5 6">WHSC-8</strain>
    </source>
</reference>
<dbReference type="KEGG" id="sphi:TS85_08365"/>
<dbReference type="AlphaFoldDB" id="A0A7U4J7R8"/>
<dbReference type="SUPFAM" id="SSF46785">
    <property type="entry name" value="Winged helix' DNA-binding domain"/>
    <property type="match status" value="1"/>
</dbReference>
<dbReference type="InterPro" id="IPR008920">
    <property type="entry name" value="TF_FadR/GntR_C"/>
</dbReference>